<dbReference type="SUPFAM" id="SSF51419">
    <property type="entry name" value="PLP-binding barrel"/>
    <property type="match status" value="1"/>
</dbReference>
<evidence type="ECO:0000313" key="14">
    <source>
        <dbReference type="Proteomes" id="UP000000442"/>
    </source>
</evidence>
<comment type="similarity">
    <text evidence="8">Belongs to the Orn/Lys/Arg decarboxylase class-II family. NspC subfamily.</text>
</comment>
<evidence type="ECO:0000256" key="5">
    <source>
        <dbReference type="ARBA" id="ARBA00022898"/>
    </source>
</evidence>
<dbReference type="GO" id="GO:0008295">
    <property type="term" value="P:spermidine biosynthetic process"/>
    <property type="evidence" value="ECO:0007669"/>
    <property type="project" value="UniProtKB-KW"/>
</dbReference>
<dbReference type="GO" id="GO:0009089">
    <property type="term" value="P:lysine biosynthetic process via diaminopimelate"/>
    <property type="evidence" value="ECO:0007669"/>
    <property type="project" value="TreeGrafter"/>
</dbReference>
<dbReference type="InterPro" id="IPR009006">
    <property type="entry name" value="Ala_racemase/Decarboxylase_C"/>
</dbReference>
<dbReference type="EMBL" id="CP001087">
    <property type="protein sequence ID" value="ACN13262.1"/>
    <property type="molecule type" value="Genomic_DNA"/>
</dbReference>
<accession>C0QEE5</accession>
<sequence>MERNDPLKFDPSRVSTPGFVVDADCLRHNLSILARVKQATGCRILLALKGFAMFRVFPLLRETLDGVCASSPDEARLGREEFCREVHTFAAAFSDEHMDELLTLSDHIVFNSFGQWKRFKARVQAAGRAISCGIRVNPEHSEGTIPLYDPCAPGSRLGVRRANFEAAELAGISGLHFHTLCEQDADALERTVTAFEHGFGPFLKGLAWVNFGGGHHITRPGYDLERLCRVIRRIQTDYNVTVYLEPGEAVALNAGVLVASVLDIINSDMPIAILDTSAAAHMPDVLEMPYRPHVTGSGEPGEKQHTYRLAGLSCLAGDVIGEYSFDHPLKIGSRLVFTDMAIYSMVKTNTFNGIRLPSISLYEPDTDCLERVRTFGYQDFKMRLS</sequence>
<dbReference type="GO" id="GO:0045312">
    <property type="term" value="P:nor-spermidine biosynthetic process"/>
    <property type="evidence" value="ECO:0007669"/>
    <property type="project" value="InterPro"/>
</dbReference>
<dbReference type="eggNOG" id="COG0019">
    <property type="taxonomic scope" value="Bacteria"/>
</dbReference>
<dbReference type="NCBIfam" id="TIGR01047">
    <property type="entry name" value="nspC"/>
    <property type="match status" value="1"/>
</dbReference>
<dbReference type="InterPro" id="IPR005730">
    <property type="entry name" value="Nsp_de-COase"/>
</dbReference>
<dbReference type="Gene3D" id="2.40.37.10">
    <property type="entry name" value="Lyase, Ornithine Decarboxylase, Chain A, domain 1"/>
    <property type="match status" value="1"/>
</dbReference>
<name>C0QEE5_DESAH</name>
<keyword evidence="4" id="KW-0210">Decarboxylase</keyword>
<dbReference type="FunFam" id="3.20.20.10:FF:000012">
    <property type="entry name" value="Carboxynorspermidine/carboxyspermidine decarboxylase"/>
    <property type="match status" value="1"/>
</dbReference>
<dbReference type="Gene3D" id="3.20.20.10">
    <property type="entry name" value="Alanine racemase"/>
    <property type="match status" value="1"/>
</dbReference>
<dbReference type="SUPFAM" id="SSF50621">
    <property type="entry name" value="Alanine racemase C-terminal domain-like"/>
    <property type="match status" value="1"/>
</dbReference>
<comment type="catalytic activity">
    <reaction evidence="10">
        <text>carboxynorspermidine + H(+) = norspermidine + CO2</text>
        <dbReference type="Rhea" id="RHEA:34099"/>
        <dbReference type="ChEBI" id="CHEBI:15378"/>
        <dbReference type="ChEBI" id="CHEBI:16526"/>
        <dbReference type="ChEBI" id="CHEBI:57920"/>
        <dbReference type="ChEBI" id="CHEBI:65070"/>
        <dbReference type="EC" id="4.1.1.96"/>
    </reaction>
</comment>
<dbReference type="STRING" id="177437.HRM2_01400"/>
<evidence type="ECO:0000256" key="8">
    <source>
        <dbReference type="ARBA" id="ARBA00025802"/>
    </source>
</evidence>
<dbReference type="InterPro" id="IPR029066">
    <property type="entry name" value="PLP-binding_barrel"/>
</dbReference>
<evidence type="ECO:0000256" key="11">
    <source>
        <dbReference type="PIRSR" id="PIRSR038941-1"/>
    </source>
</evidence>
<comment type="cofactor">
    <cofactor evidence="1">
        <name>pyridoxal 5'-phosphate</name>
        <dbReference type="ChEBI" id="CHEBI:597326"/>
    </cofactor>
</comment>
<dbReference type="PANTHER" id="PTHR43727:SF1">
    <property type="entry name" value="CARBOXYNORSPERMIDINE_CARBOXYSPERMIDINE DECARBOXYLASE"/>
    <property type="match status" value="1"/>
</dbReference>
<keyword evidence="7" id="KW-0456">Lyase</keyword>
<evidence type="ECO:0000256" key="2">
    <source>
        <dbReference type="ARBA" id="ARBA00012259"/>
    </source>
</evidence>
<evidence type="ECO:0000256" key="3">
    <source>
        <dbReference type="ARBA" id="ARBA00013633"/>
    </source>
</evidence>
<comment type="catalytic activity">
    <reaction evidence="9">
        <text>carboxyspermidine + H(+) = spermidine + CO2</text>
        <dbReference type="Rhea" id="RHEA:34095"/>
        <dbReference type="ChEBI" id="CHEBI:15378"/>
        <dbReference type="ChEBI" id="CHEBI:16526"/>
        <dbReference type="ChEBI" id="CHEBI:57834"/>
        <dbReference type="ChEBI" id="CHEBI:65072"/>
        <dbReference type="EC" id="4.1.1.96"/>
    </reaction>
</comment>
<feature type="domain" description="Orn/DAP/Arg decarboxylase 2 C-terminal" evidence="12">
    <location>
        <begin position="149"/>
        <end position="340"/>
    </location>
</feature>
<dbReference type="EC" id="4.1.1.96" evidence="2"/>
<evidence type="ECO:0000256" key="7">
    <source>
        <dbReference type="ARBA" id="ARBA00023239"/>
    </source>
</evidence>
<protein>
    <recommendedName>
        <fullName evidence="3">Carboxynorspermidine/carboxyspermidine decarboxylase</fullName>
        <ecNumber evidence="2">4.1.1.96</ecNumber>
    </recommendedName>
</protein>
<dbReference type="RefSeq" id="WP_012662511.1">
    <property type="nucleotide sequence ID" value="NC_012108.1"/>
</dbReference>
<proteinExistence type="inferred from homology"/>
<evidence type="ECO:0000256" key="9">
    <source>
        <dbReference type="ARBA" id="ARBA00047351"/>
    </source>
</evidence>
<dbReference type="OrthoDB" id="9804410at2"/>
<evidence type="ECO:0000256" key="1">
    <source>
        <dbReference type="ARBA" id="ARBA00001933"/>
    </source>
</evidence>
<evidence type="ECO:0000256" key="10">
    <source>
        <dbReference type="ARBA" id="ARBA00047389"/>
    </source>
</evidence>
<dbReference type="InterPro" id="IPR022643">
    <property type="entry name" value="De-COase2_C"/>
</dbReference>
<feature type="binding site" evidence="11">
    <location>
        <position position="284"/>
    </location>
    <ligand>
        <name>substrate</name>
    </ligand>
</feature>
<keyword evidence="5" id="KW-0663">Pyridoxal phosphate</keyword>
<dbReference type="AlphaFoldDB" id="C0QEE5"/>
<evidence type="ECO:0000256" key="6">
    <source>
        <dbReference type="ARBA" id="ARBA00023066"/>
    </source>
</evidence>
<evidence type="ECO:0000259" key="12">
    <source>
        <dbReference type="Pfam" id="PF00278"/>
    </source>
</evidence>
<reference evidence="13 14" key="1">
    <citation type="journal article" date="2009" name="Environ. Microbiol.">
        <title>Genome sequence of Desulfobacterium autotrophicum HRM2, a marine sulfate reducer oxidizing organic carbon completely to carbon dioxide.</title>
        <authorList>
            <person name="Strittmatter A.W."/>
            <person name="Liesegang H."/>
            <person name="Rabus R."/>
            <person name="Decker I."/>
            <person name="Amann J."/>
            <person name="Andres S."/>
            <person name="Henne A."/>
            <person name="Fricke W.F."/>
            <person name="Martinez-Arias R."/>
            <person name="Bartels D."/>
            <person name="Goesmann A."/>
            <person name="Krause L."/>
            <person name="Puehler A."/>
            <person name="Klenk H.P."/>
            <person name="Richter M."/>
            <person name="Schuler M."/>
            <person name="Gloeckner F.O."/>
            <person name="Meyerdierks A."/>
            <person name="Gottschalk G."/>
            <person name="Amann R."/>
        </authorList>
    </citation>
    <scope>NUCLEOTIDE SEQUENCE [LARGE SCALE GENOMIC DNA]</scope>
    <source>
        <strain evidence="14">ATCC 43914 / DSM 3382 / HRM2</strain>
    </source>
</reference>
<dbReference type="KEGG" id="dat:HRM2_01400"/>
<evidence type="ECO:0000256" key="4">
    <source>
        <dbReference type="ARBA" id="ARBA00022793"/>
    </source>
</evidence>
<dbReference type="PIRSF" id="PIRSF038941">
    <property type="entry name" value="NspC"/>
    <property type="match status" value="1"/>
</dbReference>
<dbReference type="GO" id="GO:0008836">
    <property type="term" value="F:diaminopimelate decarboxylase activity"/>
    <property type="evidence" value="ECO:0007669"/>
    <property type="project" value="TreeGrafter"/>
</dbReference>
<keyword evidence="6" id="KW-0745">Spermidine biosynthesis</keyword>
<dbReference type="Proteomes" id="UP000000442">
    <property type="component" value="Chromosome"/>
</dbReference>
<organism evidence="13 14">
    <name type="scientific">Desulforapulum autotrophicum (strain ATCC 43914 / DSM 3382 / VKM B-1955 / HRM2)</name>
    <name type="common">Desulfobacterium autotrophicum</name>
    <dbReference type="NCBI Taxonomy" id="177437"/>
    <lineage>
        <taxon>Bacteria</taxon>
        <taxon>Pseudomonadati</taxon>
        <taxon>Thermodesulfobacteriota</taxon>
        <taxon>Desulfobacteria</taxon>
        <taxon>Desulfobacterales</taxon>
        <taxon>Desulfobacteraceae</taxon>
        <taxon>Desulforapulum</taxon>
    </lineage>
</organism>
<dbReference type="HOGENOM" id="CLU_038560_0_0_7"/>
<dbReference type="CDD" id="cd06829">
    <property type="entry name" value="PLPDE_III_CANSDC"/>
    <property type="match status" value="1"/>
</dbReference>
<gene>
    <name evidence="13" type="primary">nspC</name>
    <name evidence="13" type="ordered locus">HRM2_01400</name>
</gene>
<feature type="binding site" evidence="11">
    <location>
        <position position="248"/>
    </location>
    <ligand>
        <name>substrate</name>
    </ligand>
</feature>
<keyword evidence="14" id="KW-1185">Reference proteome</keyword>
<dbReference type="PANTHER" id="PTHR43727">
    <property type="entry name" value="DIAMINOPIMELATE DECARBOXYLASE"/>
    <property type="match status" value="1"/>
</dbReference>
<evidence type="ECO:0000313" key="13">
    <source>
        <dbReference type="EMBL" id="ACN13262.1"/>
    </source>
</evidence>
<dbReference type="Pfam" id="PF00278">
    <property type="entry name" value="Orn_DAP_Arg_deC"/>
    <property type="match status" value="1"/>
</dbReference>